<proteinExistence type="predicted"/>
<evidence type="ECO:0000313" key="1">
    <source>
        <dbReference type="EMBL" id="CUR42220.1"/>
    </source>
</evidence>
<dbReference type="RefSeq" id="WP_339111702.1">
    <property type="nucleotide sequence ID" value="NZ_LN887705.1"/>
</dbReference>
<name>A0A0U5D830_LIMRT</name>
<sequence length="324" mass="37849">MDQKLSQVIKNDNIPPEMMDMLESLDNNAQRLLADHYDENSNYFRRAQPAKIAERFGGFPDKHPLLYHYTNLNSLEAILSSRSFFIGRYTDMNDKSEKQYTYDLCKSALKEAGASNKELQEFNNDISNPIFDYYLMSLTDNKNSEALSRYGDIAIQFKNQSIQDHLAIKHTPSYFYKRLDPGDGLVYPLKVLYDKKEQLEYVNTVMKAWSIAFRNKDRDPNDMSQIKNESLKALELYSQCFKNSLLYQEEEIRFVVIKRLSQEQHIMPDLYFNGKPKIKLDIEPNMIDTVIVSHKLEGKISSIQKMVQSYGFNNTEVKLTDLLY</sequence>
<accession>A0A0U5D830</accession>
<dbReference type="AlphaFoldDB" id="A0A0U5D830"/>
<dbReference type="EMBL" id="LN887705">
    <property type="protein sequence ID" value="CUR42220.1"/>
    <property type="molecule type" value="Genomic_DNA"/>
</dbReference>
<evidence type="ECO:0008006" key="2">
    <source>
        <dbReference type="Google" id="ProtNLM"/>
    </source>
</evidence>
<reference evidence="1" key="1">
    <citation type="submission" date="2015-10" db="EMBL/GenBank/DDBJ databases">
        <authorList>
            <person name="Gilbert D.G."/>
        </authorList>
    </citation>
    <scope>NUCLEOTIDE SEQUENCE</scope>
    <source>
        <strain evidence="1">Lp167-67</strain>
    </source>
</reference>
<gene>
    <name evidence="1" type="ORF">LRLP16767_LRLP167_00318</name>
</gene>
<organism evidence="1">
    <name type="scientific">Limosilactobacillus reuteri</name>
    <name type="common">Lactobacillus reuteri</name>
    <dbReference type="NCBI Taxonomy" id="1598"/>
    <lineage>
        <taxon>Bacteria</taxon>
        <taxon>Bacillati</taxon>
        <taxon>Bacillota</taxon>
        <taxon>Bacilli</taxon>
        <taxon>Lactobacillales</taxon>
        <taxon>Lactobacillaceae</taxon>
        <taxon>Limosilactobacillus</taxon>
    </lineage>
</organism>
<protein>
    <recommendedName>
        <fullName evidence="2">DUF2971 domain-containing protein</fullName>
    </recommendedName>
</protein>